<proteinExistence type="predicted"/>
<dbReference type="AlphaFoldDB" id="A0A382RB53"/>
<organism evidence="2">
    <name type="scientific">marine metagenome</name>
    <dbReference type="NCBI Taxonomy" id="408172"/>
    <lineage>
        <taxon>unclassified sequences</taxon>
        <taxon>metagenomes</taxon>
        <taxon>ecological metagenomes</taxon>
    </lineage>
</organism>
<feature type="non-terminal residue" evidence="2">
    <location>
        <position position="1"/>
    </location>
</feature>
<gene>
    <name evidence="2" type="ORF">METZ01_LOCUS347211</name>
</gene>
<dbReference type="Gene3D" id="2.60.450.10">
    <property type="entry name" value="Lipopolysaccharide (LPS) transport protein A like domain"/>
    <property type="match status" value="1"/>
</dbReference>
<protein>
    <submittedName>
        <fullName evidence="2">Uncharacterized protein</fullName>
    </submittedName>
</protein>
<feature type="region of interest" description="Disordered" evidence="1">
    <location>
        <begin position="1"/>
        <end position="41"/>
    </location>
</feature>
<reference evidence="2" key="1">
    <citation type="submission" date="2018-05" db="EMBL/GenBank/DDBJ databases">
        <authorList>
            <person name="Lanie J.A."/>
            <person name="Ng W.-L."/>
            <person name="Kazmierczak K.M."/>
            <person name="Andrzejewski T.M."/>
            <person name="Davidsen T.M."/>
            <person name="Wayne K.J."/>
            <person name="Tettelin H."/>
            <person name="Glass J.I."/>
            <person name="Rusch D."/>
            <person name="Podicherti R."/>
            <person name="Tsui H.-C.T."/>
            <person name="Winkler M.E."/>
        </authorList>
    </citation>
    <scope>NUCLEOTIDE SEQUENCE</scope>
</reference>
<evidence type="ECO:0000313" key="2">
    <source>
        <dbReference type="EMBL" id="SVC94357.1"/>
    </source>
</evidence>
<dbReference type="EMBL" id="UINC01120093">
    <property type="protein sequence ID" value="SVC94357.1"/>
    <property type="molecule type" value="Genomic_DNA"/>
</dbReference>
<sequence length="41" mass="4446">EKLVMDLNTGHSRLEGTAGSSEQDGDGRVKAIFNPETAEER</sequence>
<name>A0A382RB53_9ZZZZ</name>
<evidence type="ECO:0000256" key="1">
    <source>
        <dbReference type="SAM" id="MobiDB-lite"/>
    </source>
</evidence>
<accession>A0A382RB53</accession>